<keyword evidence="2" id="KW-1003">Cell membrane</keyword>
<keyword evidence="3 6" id="KW-0812">Transmembrane</keyword>
<evidence type="ECO:0000313" key="8">
    <source>
        <dbReference type="Proteomes" id="UP000282971"/>
    </source>
</evidence>
<dbReference type="Proteomes" id="UP000282971">
    <property type="component" value="Unassembled WGS sequence"/>
</dbReference>
<sequence>MATPPPVPHSPAEDGYAILIGTSFITLGLICLNKAGLVTGGIAGIALLVSYVLPVPAGIVLTVLNLPFFLLAWRVLGREFTIKTIIANVTISVMALLAPHVLSFAQLDPLFAALFGGTIAGMGVLALARHGAGVGGIGVLAMWLQKREGWNMGRTQLACDAIILLAAIPVMANATQWLLSVASAAAIAGVLMVNHRPGRYAGY</sequence>
<dbReference type="EMBL" id="SACN01000004">
    <property type="protein sequence ID" value="RVT89787.1"/>
    <property type="molecule type" value="Genomic_DNA"/>
</dbReference>
<dbReference type="OrthoDB" id="3296441at2"/>
<organism evidence="7 8">
    <name type="scientific">Sphingomonas crocodyli</name>
    <dbReference type="NCBI Taxonomy" id="1979270"/>
    <lineage>
        <taxon>Bacteria</taxon>
        <taxon>Pseudomonadati</taxon>
        <taxon>Pseudomonadota</taxon>
        <taxon>Alphaproteobacteria</taxon>
        <taxon>Sphingomonadales</taxon>
        <taxon>Sphingomonadaceae</taxon>
        <taxon>Sphingomonas</taxon>
    </lineage>
</organism>
<feature type="transmembrane region" description="Helical" evidence="6">
    <location>
        <begin position="15"/>
        <end position="32"/>
    </location>
</feature>
<dbReference type="RefSeq" id="WP_127745960.1">
    <property type="nucleotide sequence ID" value="NZ_SACN01000004.1"/>
</dbReference>
<comment type="subcellular location">
    <subcellularLocation>
        <location evidence="1">Cell membrane</location>
        <topology evidence="1">Multi-pass membrane protein</topology>
    </subcellularLocation>
</comment>
<evidence type="ECO:0000256" key="3">
    <source>
        <dbReference type="ARBA" id="ARBA00022692"/>
    </source>
</evidence>
<feature type="transmembrane region" description="Helical" evidence="6">
    <location>
        <begin position="110"/>
        <end position="143"/>
    </location>
</feature>
<gene>
    <name evidence="7" type="ORF">EOD43_20640</name>
</gene>
<dbReference type="PANTHER" id="PTHR33545:SF5">
    <property type="entry name" value="UPF0750 MEMBRANE PROTEIN YITT"/>
    <property type="match status" value="1"/>
</dbReference>
<keyword evidence="8" id="KW-1185">Reference proteome</keyword>
<name>A0A437LWT1_9SPHN</name>
<proteinExistence type="predicted"/>
<feature type="transmembrane region" description="Helical" evidence="6">
    <location>
        <begin position="85"/>
        <end position="104"/>
    </location>
</feature>
<protein>
    <submittedName>
        <fullName evidence="7">YitT family protein</fullName>
    </submittedName>
</protein>
<keyword evidence="4 6" id="KW-1133">Transmembrane helix</keyword>
<keyword evidence="5 6" id="KW-0472">Membrane</keyword>
<dbReference type="InterPro" id="IPR051461">
    <property type="entry name" value="UPF0750_membrane"/>
</dbReference>
<evidence type="ECO:0000256" key="2">
    <source>
        <dbReference type="ARBA" id="ARBA00022475"/>
    </source>
</evidence>
<dbReference type="GO" id="GO:0005886">
    <property type="term" value="C:plasma membrane"/>
    <property type="evidence" value="ECO:0007669"/>
    <property type="project" value="UniProtKB-SubCell"/>
</dbReference>
<dbReference type="InterPro" id="IPR003740">
    <property type="entry name" value="YitT"/>
</dbReference>
<evidence type="ECO:0000256" key="5">
    <source>
        <dbReference type="ARBA" id="ARBA00023136"/>
    </source>
</evidence>
<evidence type="ECO:0000313" key="7">
    <source>
        <dbReference type="EMBL" id="RVT89787.1"/>
    </source>
</evidence>
<dbReference type="AlphaFoldDB" id="A0A437LWT1"/>
<evidence type="ECO:0000256" key="1">
    <source>
        <dbReference type="ARBA" id="ARBA00004651"/>
    </source>
</evidence>
<feature type="transmembrane region" description="Helical" evidence="6">
    <location>
        <begin position="177"/>
        <end position="194"/>
    </location>
</feature>
<dbReference type="Pfam" id="PF02588">
    <property type="entry name" value="YitT_membrane"/>
    <property type="match status" value="1"/>
</dbReference>
<evidence type="ECO:0000256" key="6">
    <source>
        <dbReference type="SAM" id="Phobius"/>
    </source>
</evidence>
<dbReference type="PANTHER" id="PTHR33545">
    <property type="entry name" value="UPF0750 MEMBRANE PROTEIN YITT-RELATED"/>
    <property type="match status" value="1"/>
</dbReference>
<comment type="caution">
    <text evidence="7">The sequence shown here is derived from an EMBL/GenBank/DDBJ whole genome shotgun (WGS) entry which is preliminary data.</text>
</comment>
<accession>A0A437LWT1</accession>
<evidence type="ECO:0000256" key="4">
    <source>
        <dbReference type="ARBA" id="ARBA00022989"/>
    </source>
</evidence>
<reference evidence="7 8" key="1">
    <citation type="submission" date="2019-01" db="EMBL/GenBank/DDBJ databases">
        <authorList>
            <person name="Chen W.-M."/>
        </authorList>
    </citation>
    <scope>NUCLEOTIDE SEQUENCE [LARGE SCALE GENOMIC DNA]</scope>
    <source>
        <strain evidence="7 8">CCP-7</strain>
    </source>
</reference>